<dbReference type="Pfam" id="PF02274">
    <property type="entry name" value="ADI"/>
    <property type="match status" value="1"/>
</dbReference>
<dbReference type="GO" id="GO:0016403">
    <property type="term" value="F:dimethylargininase activity"/>
    <property type="evidence" value="ECO:0007669"/>
    <property type="project" value="TreeGrafter"/>
</dbReference>
<gene>
    <name evidence="4" type="ORF">AMAG_02949</name>
</gene>
<dbReference type="Gene3D" id="3.75.10.10">
    <property type="entry name" value="L-arginine/glycine Amidinotransferase, Chain A"/>
    <property type="match status" value="1"/>
</dbReference>
<keyword evidence="5" id="KW-1185">Reference proteome</keyword>
<reference evidence="5" key="2">
    <citation type="submission" date="2009-11" db="EMBL/GenBank/DDBJ databases">
        <title>The Genome Sequence of Allomyces macrogynus strain ATCC 38327.</title>
        <authorList>
            <consortium name="The Broad Institute Genome Sequencing Platform"/>
            <person name="Russ C."/>
            <person name="Cuomo C."/>
            <person name="Shea T."/>
            <person name="Young S.K."/>
            <person name="Zeng Q."/>
            <person name="Koehrsen M."/>
            <person name="Haas B."/>
            <person name="Borodovsky M."/>
            <person name="Guigo R."/>
            <person name="Alvarado L."/>
            <person name="Berlin A."/>
            <person name="Borenstein D."/>
            <person name="Chen Z."/>
            <person name="Engels R."/>
            <person name="Freedman E."/>
            <person name="Gellesch M."/>
            <person name="Goldberg J."/>
            <person name="Griggs A."/>
            <person name="Gujja S."/>
            <person name="Heiman D."/>
            <person name="Hepburn T."/>
            <person name="Howarth C."/>
            <person name="Jen D."/>
            <person name="Larson L."/>
            <person name="Lewis B."/>
            <person name="Mehta T."/>
            <person name="Park D."/>
            <person name="Pearson M."/>
            <person name="Roberts A."/>
            <person name="Saif S."/>
            <person name="Shenoy N."/>
            <person name="Sisk P."/>
            <person name="Stolte C."/>
            <person name="Sykes S."/>
            <person name="Walk T."/>
            <person name="White J."/>
            <person name="Yandava C."/>
            <person name="Burger G."/>
            <person name="Gray M.W."/>
            <person name="Holland P.W.H."/>
            <person name="King N."/>
            <person name="Lang F.B.F."/>
            <person name="Roger A.J."/>
            <person name="Ruiz-Trillo I."/>
            <person name="Lander E."/>
            <person name="Nusbaum C."/>
        </authorList>
    </citation>
    <scope>NUCLEOTIDE SEQUENCE [LARGE SCALE GENOMIC DNA]</scope>
    <source>
        <strain evidence="5">ATCC 38327</strain>
    </source>
</reference>
<feature type="active site" description="Nucleophile" evidence="3">
    <location>
        <position position="264"/>
    </location>
</feature>
<evidence type="ECO:0000313" key="4">
    <source>
        <dbReference type="EMBL" id="KNE57208.1"/>
    </source>
</evidence>
<keyword evidence="2" id="KW-0378">Hydrolase</keyword>
<dbReference type="VEuPathDB" id="FungiDB:AMAG_02949"/>
<accession>A0A0L0S3S3</accession>
<dbReference type="GO" id="GO:0016597">
    <property type="term" value="F:amino acid binding"/>
    <property type="evidence" value="ECO:0007669"/>
    <property type="project" value="TreeGrafter"/>
</dbReference>
<evidence type="ECO:0000256" key="2">
    <source>
        <dbReference type="ARBA" id="ARBA00022801"/>
    </source>
</evidence>
<dbReference type="AlphaFoldDB" id="A0A0L0S3S3"/>
<dbReference type="eggNOG" id="ENOG502QWPA">
    <property type="taxonomic scope" value="Eukaryota"/>
</dbReference>
<dbReference type="STRING" id="578462.A0A0L0S3S3"/>
<dbReference type="InterPro" id="IPR033199">
    <property type="entry name" value="DDAH-like"/>
</dbReference>
<dbReference type="EMBL" id="GG745331">
    <property type="protein sequence ID" value="KNE57208.1"/>
    <property type="molecule type" value="Genomic_DNA"/>
</dbReference>
<dbReference type="Proteomes" id="UP000054350">
    <property type="component" value="Unassembled WGS sequence"/>
</dbReference>
<organism evidence="4 5">
    <name type="scientific">Allomyces macrogynus (strain ATCC 38327)</name>
    <name type="common">Allomyces javanicus var. macrogynus</name>
    <dbReference type="NCBI Taxonomy" id="578462"/>
    <lineage>
        <taxon>Eukaryota</taxon>
        <taxon>Fungi</taxon>
        <taxon>Fungi incertae sedis</taxon>
        <taxon>Blastocladiomycota</taxon>
        <taxon>Blastocladiomycetes</taxon>
        <taxon>Blastocladiales</taxon>
        <taxon>Blastocladiaceae</taxon>
        <taxon>Allomyces</taxon>
    </lineage>
</organism>
<name>A0A0L0S3S3_ALLM3</name>
<sequence>MATSTLKHPDGNSIIVDKAFAQHDAYEHALHQFVPNVVIVPADDKHPDGNFVEDTHVAVGRVVVATLPGHELRRGEVPPMAEAVRKVVGEKGWYYNMADAGEAYLDGGDVLFTGVHLLIGLSDRTNPAGAAFLERAVKDHYPSLSVVTVDLRAQPRLHLKCVVTALSHTVLLFSDDQPGRFAYAQLPESVRSAYEIVWVPEQVASNVLAFPDGKGGLLGVVAQGGFPTSEKIVDEVVATRFGKDVPVVKLDMPEFIKADGSLTCSSLLFNC</sequence>
<evidence type="ECO:0000256" key="3">
    <source>
        <dbReference type="PIRSR" id="PIRSR633199-1"/>
    </source>
</evidence>
<proteinExistence type="inferred from homology"/>
<comment type="similarity">
    <text evidence="1">Belongs to the DDAH family.</text>
</comment>
<evidence type="ECO:0000256" key="1">
    <source>
        <dbReference type="ARBA" id="ARBA00008532"/>
    </source>
</evidence>
<dbReference type="SUPFAM" id="SSF55909">
    <property type="entry name" value="Pentein"/>
    <property type="match status" value="1"/>
</dbReference>
<dbReference type="PANTHER" id="PTHR12737">
    <property type="entry name" value="DIMETHYLARGININE DIMETHYLAMINOHYDROLASE"/>
    <property type="match status" value="1"/>
</dbReference>
<reference evidence="4 5" key="1">
    <citation type="submission" date="2009-11" db="EMBL/GenBank/DDBJ databases">
        <title>Annotation of Allomyces macrogynus ATCC 38327.</title>
        <authorList>
            <consortium name="The Broad Institute Genome Sequencing Platform"/>
            <person name="Russ C."/>
            <person name="Cuomo C."/>
            <person name="Burger G."/>
            <person name="Gray M.W."/>
            <person name="Holland P.W.H."/>
            <person name="King N."/>
            <person name="Lang F.B.F."/>
            <person name="Roger A.J."/>
            <person name="Ruiz-Trillo I."/>
            <person name="Young S.K."/>
            <person name="Zeng Q."/>
            <person name="Gargeya S."/>
            <person name="Fitzgerald M."/>
            <person name="Haas B."/>
            <person name="Abouelleil A."/>
            <person name="Alvarado L."/>
            <person name="Arachchi H.M."/>
            <person name="Berlin A."/>
            <person name="Chapman S.B."/>
            <person name="Gearin G."/>
            <person name="Goldberg J."/>
            <person name="Griggs A."/>
            <person name="Gujja S."/>
            <person name="Hansen M."/>
            <person name="Heiman D."/>
            <person name="Howarth C."/>
            <person name="Larimer J."/>
            <person name="Lui A."/>
            <person name="MacDonald P.J.P."/>
            <person name="McCowen C."/>
            <person name="Montmayeur A."/>
            <person name="Murphy C."/>
            <person name="Neiman D."/>
            <person name="Pearson M."/>
            <person name="Priest M."/>
            <person name="Roberts A."/>
            <person name="Saif S."/>
            <person name="Shea T."/>
            <person name="Sisk P."/>
            <person name="Stolte C."/>
            <person name="Sykes S."/>
            <person name="Wortman J."/>
            <person name="Nusbaum C."/>
            <person name="Birren B."/>
        </authorList>
    </citation>
    <scope>NUCLEOTIDE SEQUENCE [LARGE SCALE GENOMIC DNA]</scope>
    <source>
        <strain evidence="4 5">ATCC 38327</strain>
    </source>
</reference>
<protein>
    <submittedName>
        <fullName evidence="4">Uncharacterized protein</fullName>
    </submittedName>
</protein>
<dbReference type="GO" id="GO:0006525">
    <property type="term" value="P:arginine metabolic process"/>
    <property type="evidence" value="ECO:0007669"/>
    <property type="project" value="TreeGrafter"/>
</dbReference>
<dbReference type="PANTHER" id="PTHR12737:SF9">
    <property type="entry name" value="DIMETHYLARGININASE"/>
    <property type="match status" value="1"/>
</dbReference>
<dbReference type="GO" id="GO:0000052">
    <property type="term" value="P:citrulline metabolic process"/>
    <property type="evidence" value="ECO:0007669"/>
    <property type="project" value="TreeGrafter"/>
</dbReference>
<dbReference type="OrthoDB" id="26679at2759"/>
<feature type="active site" description="Proton donor" evidence="3">
    <location>
        <position position="158"/>
    </location>
</feature>
<dbReference type="GO" id="GO:0045429">
    <property type="term" value="P:positive regulation of nitric oxide biosynthetic process"/>
    <property type="evidence" value="ECO:0007669"/>
    <property type="project" value="TreeGrafter"/>
</dbReference>
<evidence type="ECO:0000313" key="5">
    <source>
        <dbReference type="Proteomes" id="UP000054350"/>
    </source>
</evidence>